<dbReference type="AlphaFoldDB" id="A0A318Y2Y5"/>
<proteinExistence type="predicted"/>
<dbReference type="RefSeq" id="XP_025473637.1">
    <property type="nucleotide sequence ID" value="XM_025628543.1"/>
</dbReference>
<evidence type="ECO:0000313" key="1">
    <source>
        <dbReference type="EMBL" id="PYH28159.1"/>
    </source>
</evidence>
<dbReference type="GeneID" id="37130999"/>
<sequence length="108" mass="11969">MRLFGRVRPPHHSCCLATNRCSCDTVPGALRNRCTKKPTLYVGEMVAYRWVEFGVLPSASSIKRVLASAGGTRKKGLAKSKGPKSRTTGLLPFNVFEFCFCRLAFLDE</sequence>
<protein>
    <submittedName>
        <fullName evidence="1">Uncharacterized protein</fullName>
    </submittedName>
</protein>
<accession>A0A318Y2Y5</accession>
<name>A0A318Y2Y5_ASPNB</name>
<dbReference type="EMBL" id="KZ821538">
    <property type="protein sequence ID" value="PYH28159.1"/>
    <property type="molecule type" value="Genomic_DNA"/>
</dbReference>
<reference evidence="1" key="1">
    <citation type="submission" date="2016-12" db="EMBL/GenBank/DDBJ databases">
        <title>The genomes of Aspergillus section Nigri reveals drivers in fungal speciation.</title>
        <authorList>
            <consortium name="DOE Joint Genome Institute"/>
            <person name="Vesth T.C."/>
            <person name="Nybo J."/>
            <person name="Theobald S."/>
            <person name="Brandl J."/>
            <person name="Frisvad J.C."/>
            <person name="Nielsen K.F."/>
            <person name="Lyhne E.K."/>
            <person name="Kogle M.E."/>
            <person name="Kuo A."/>
            <person name="Riley R."/>
            <person name="Clum A."/>
            <person name="Nolan M."/>
            <person name="Lipzen A."/>
            <person name="Salamov A."/>
            <person name="Henrissat B."/>
            <person name="Wiebenga A."/>
            <person name="De Vries R.P."/>
            <person name="Grigoriev I.V."/>
            <person name="Mortensen U.H."/>
            <person name="Andersen M.R."/>
            <person name="Baker S.E."/>
        </authorList>
    </citation>
    <scope>NUCLEOTIDE SEQUENCE [LARGE SCALE GENOMIC DNA]</scope>
    <source>
        <strain evidence="1">CBS 115656</strain>
    </source>
</reference>
<dbReference type="OrthoDB" id="5379619at2759"/>
<organism evidence="1 2">
    <name type="scientific">Aspergillus neoniger (strain CBS 115656)</name>
    <dbReference type="NCBI Taxonomy" id="1448310"/>
    <lineage>
        <taxon>Eukaryota</taxon>
        <taxon>Fungi</taxon>
        <taxon>Dikarya</taxon>
        <taxon>Ascomycota</taxon>
        <taxon>Pezizomycotina</taxon>
        <taxon>Eurotiomycetes</taxon>
        <taxon>Eurotiomycetidae</taxon>
        <taxon>Eurotiales</taxon>
        <taxon>Aspergillaceae</taxon>
        <taxon>Aspergillus</taxon>
        <taxon>Aspergillus subgen. Circumdati</taxon>
    </lineage>
</organism>
<dbReference type="Proteomes" id="UP000247647">
    <property type="component" value="Unassembled WGS sequence"/>
</dbReference>
<gene>
    <name evidence="1" type="ORF">BO87DRAFT_453666</name>
</gene>
<keyword evidence="2" id="KW-1185">Reference proteome</keyword>
<evidence type="ECO:0000313" key="2">
    <source>
        <dbReference type="Proteomes" id="UP000247647"/>
    </source>
</evidence>